<dbReference type="Pfam" id="PF03551">
    <property type="entry name" value="PadR"/>
    <property type="match status" value="1"/>
</dbReference>
<dbReference type="AlphaFoldDB" id="A0A9D8PQS5"/>
<dbReference type="SUPFAM" id="SSF46785">
    <property type="entry name" value="Winged helix' DNA-binding domain"/>
    <property type="match status" value="1"/>
</dbReference>
<sequence length="191" mass="22235">MAKKNKTKYALLGMLSMGPMSGYDIKKMTDMSISHFWSENFGHIYPVLKKMEAEGLVTKSVEETSGRPNRNIYSITEAGRRELFEWLLLPVEPKLFRNELLLKIFFADQIPVERIIEMVKEEKEKFKDNLKEFRMIEEGLKNDPGYKDDDRIPFWLITLSFGIHSSSAAVSWCDETIEILDSLLNKKPKYS</sequence>
<accession>A0A9D8PQS5</accession>
<evidence type="ECO:0000313" key="3">
    <source>
        <dbReference type="EMBL" id="MBN1573725.1"/>
    </source>
</evidence>
<dbReference type="EMBL" id="JAFGIX010000054">
    <property type="protein sequence ID" value="MBN1573725.1"/>
    <property type="molecule type" value="Genomic_DNA"/>
</dbReference>
<proteinExistence type="predicted"/>
<dbReference type="Pfam" id="PF10400">
    <property type="entry name" value="Vir_act_alpha_C"/>
    <property type="match status" value="1"/>
</dbReference>
<dbReference type="InterPro" id="IPR036390">
    <property type="entry name" value="WH_DNA-bd_sf"/>
</dbReference>
<reference evidence="3" key="2">
    <citation type="submission" date="2021-01" db="EMBL/GenBank/DDBJ databases">
        <authorList>
            <person name="Hahn C.R."/>
            <person name="Youssef N.H."/>
            <person name="Elshahed M."/>
        </authorList>
    </citation>
    <scope>NUCLEOTIDE SEQUENCE</scope>
    <source>
        <strain evidence="3">Zod_Metabat.24</strain>
    </source>
</reference>
<dbReference type="Proteomes" id="UP000809273">
    <property type="component" value="Unassembled WGS sequence"/>
</dbReference>
<dbReference type="InterPro" id="IPR018309">
    <property type="entry name" value="Tscrpt_reg_PadR_C"/>
</dbReference>
<organism evidence="3 4">
    <name type="scientific">Candidatus Zymogenus saltonus</name>
    <dbReference type="NCBI Taxonomy" id="2844893"/>
    <lineage>
        <taxon>Bacteria</taxon>
        <taxon>Deltaproteobacteria</taxon>
        <taxon>Candidatus Zymogenia</taxon>
        <taxon>Candidatus Zymogeniales</taxon>
        <taxon>Candidatus Zymogenaceae</taxon>
        <taxon>Candidatus Zymogenus</taxon>
    </lineage>
</organism>
<reference evidence="3" key="1">
    <citation type="journal article" date="2021" name="Environ. Microbiol.">
        <title>Genomic characterization of three novel Desulfobacterota classes expand the metabolic and phylogenetic diversity of the phylum.</title>
        <authorList>
            <person name="Murphy C.L."/>
            <person name="Biggerstaff J."/>
            <person name="Eichhorn A."/>
            <person name="Ewing E."/>
            <person name="Shahan R."/>
            <person name="Soriano D."/>
            <person name="Stewart S."/>
            <person name="VanMol K."/>
            <person name="Walker R."/>
            <person name="Walters P."/>
            <person name="Elshahed M.S."/>
            <person name="Youssef N.H."/>
        </authorList>
    </citation>
    <scope>NUCLEOTIDE SEQUENCE</scope>
    <source>
        <strain evidence="3">Zod_Metabat.24</strain>
    </source>
</reference>
<dbReference type="Gene3D" id="6.10.140.190">
    <property type="match status" value="1"/>
</dbReference>
<dbReference type="InterPro" id="IPR036388">
    <property type="entry name" value="WH-like_DNA-bd_sf"/>
</dbReference>
<evidence type="ECO:0000259" key="2">
    <source>
        <dbReference type="Pfam" id="PF10400"/>
    </source>
</evidence>
<feature type="domain" description="Transcription regulator PadR N-terminal" evidence="1">
    <location>
        <begin position="11"/>
        <end position="83"/>
    </location>
</feature>
<dbReference type="PANTHER" id="PTHR43252">
    <property type="entry name" value="TRANSCRIPTIONAL REGULATOR YQJI"/>
    <property type="match status" value="1"/>
</dbReference>
<dbReference type="PANTHER" id="PTHR43252:SF6">
    <property type="entry name" value="NEGATIVE TRANSCRIPTION REGULATOR PADR"/>
    <property type="match status" value="1"/>
</dbReference>
<name>A0A9D8PQS5_9DELT</name>
<dbReference type="InterPro" id="IPR005149">
    <property type="entry name" value="Tscrpt_reg_PadR_N"/>
</dbReference>
<gene>
    <name evidence="3" type="ORF">JW984_11070</name>
</gene>
<protein>
    <submittedName>
        <fullName evidence="3">PadR family transcriptional regulator</fullName>
    </submittedName>
</protein>
<dbReference type="Gene3D" id="1.10.10.10">
    <property type="entry name" value="Winged helix-like DNA-binding domain superfamily/Winged helix DNA-binding domain"/>
    <property type="match status" value="1"/>
</dbReference>
<evidence type="ECO:0000259" key="1">
    <source>
        <dbReference type="Pfam" id="PF03551"/>
    </source>
</evidence>
<comment type="caution">
    <text evidence="3">The sequence shown here is derived from an EMBL/GenBank/DDBJ whole genome shotgun (WGS) entry which is preliminary data.</text>
</comment>
<feature type="domain" description="Transcription regulator PadR C-terminal" evidence="2">
    <location>
        <begin position="97"/>
        <end position="181"/>
    </location>
</feature>
<evidence type="ECO:0000313" key="4">
    <source>
        <dbReference type="Proteomes" id="UP000809273"/>
    </source>
</evidence>